<dbReference type="EMBL" id="CADCXV010000838">
    <property type="protein sequence ID" value="CAB0036930.1"/>
    <property type="molecule type" value="Genomic_DNA"/>
</dbReference>
<dbReference type="PANTHER" id="PTHR33064:SF37">
    <property type="entry name" value="RIBONUCLEASE H"/>
    <property type="match status" value="1"/>
</dbReference>
<dbReference type="InterPro" id="IPR051320">
    <property type="entry name" value="Viral_Replic_Matur_Polypro"/>
</dbReference>
<dbReference type="Proteomes" id="UP000479190">
    <property type="component" value="Unassembled WGS sequence"/>
</dbReference>
<protein>
    <recommendedName>
        <fullName evidence="2">Reverse transcriptase domain-containing protein</fullName>
    </recommendedName>
</protein>
<feature type="region of interest" description="Disordered" evidence="1">
    <location>
        <begin position="28"/>
        <end position="73"/>
    </location>
</feature>
<feature type="compositionally biased region" description="Low complexity" evidence="1">
    <location>
        <begin position="1502"/>
        <end position="1511"/>
    </location>
</feature>
<dbReference type="InterPro" id="IPR043128">
    <property type="entry name" value="Rev_trsase/Diguanyl_cyclase"/>
</dbReference>
<keyword evidence="4" id="KW-1185">Reference proteome</keyword>
<sequence length="1601" mass="180328">MGSNATIMNQIDNLDNEVQVPEEVINSTTAEAAEPGIQPKVEDELISKTGDTLPTSGETEKPSPNSEAETAQEEDIAWAEVTAKLKEVREKYCKVREEEDWIKADAPYNYVAFRATSRVRPADVERGKKREFGAARGPCDTTESRLLFRQLARVHILNTVQRAIDEALSADPIVARSLKFQHECEVAMSAYRELYKDFLRRVKQTLAGWQVEREVFTNSDHRAITFNLSAHRPHRSSAGPRRRWCARKLDVEAFSERLSSARIPNANATPGHPEDMAAVFITTITEACSVSMPSGGGRHRRHESVYWWTDEIAALRRQCLRARRLAQRARGRAAEEARRADFAFAKSRLRAAIEESKRRCWSALCNEVDRDVWGRPYGTVMSRLKGPRATPPREPTLVRRTVAALFPTVTEALIRPPAGPAGAVIPGVTLEELRGACTRIRDGAAPGPDGVPNRALKLAVVLRPDAFLRVYSACLSGGVFQSPWKRQRLVLLSKPGRPPDAPSSYRPLCMLDTVDKILKRIICRRLEGYTEAPDGLSDHQHGFRRGRSTVDAIESVTTAAREAVGGARGSRKYCAVITLDVRNAFNSARLDHGVRIVGFADDITVVTVAGTTYEVEDLLSRAIARVCDALWGLGLETADHKTEALLFSRKRRLETITIEVGDCFIASSPCIRYLGIQLDARLTFNDHLIAASEKASKVAGALSQIMSTIGGPRSSRRRLYANVIDSILLYGTPIWSCGPGARAGLRRAEAIHRRACLRVISGRPHLSYDAAYVLASIPPLALLADERSRLHQRHHEDARTEERQETLRRWQSQWDRSPKGRWTHRLIPNIRSWIERRHEERRTCKNATFRPARQLFRRAVPRAAPNLTFLHVRRCISLIYDNAKFIVPSCRSPWVRDLTSTLTTLSEAEDYEWSKRDAAFGVRKQRLRLVVASDAEHRIASVRSSRAFQVRVTDLYQTFSGVFWATRATVYVSDEYEVEDLQKSLHQANASLATLDETQDHADLEKQWTDEVHKSVQFVLDRAEKHEGRMEVLDERLNGVETAATEASKRIDTIIGDFEELKNQVEAAVSTMEGAGPTKLVQSEVKKLIGDVLVKQAPTYEFHIMAEDADMIRERTQDIHTLLEILNFFLGEELPECVGRLLEHQPFFVKPYPIPFNYREQVRQEIQKMLDWKLIRPSKSRYISPLVVVIKKDQSIRLCLDARKINECLMEDFAMPINIDDLLQQCYGVTVMSSLDLTSSFYQIPLTEDSKKYCAFLHEEKVYEFNVVPFGLKVSSAGLIRGLEHALHGIGDNVLNFVDDLLCISPNEADHIKCLDNLLGRLARCNLTLNFKKLKLLCSRVESPMRHPTCLCKLFLQVVVVIVQQSFGIFSTARRGDKQTNRIDYKRDEIPGSQSSDDELSTEMDHFNAKAKNPKHASTSPWPLFGRIDVGIQAPMSGSTSEATTTSHAYNGSAERQPSKVQVRISKNRRGKKMPSGVACTARPTTSDIAVQTENETSVTSLQKPAPQKQKPLPPNYVSSKKIKPAAKEKKTPAAINYNTRDMYPKIKIRVHPPAFRSGHLRSHYKPGNRDAKGRFVGIYNSRFIKAMMEEFNHLWAALGV</sequence>
<feature type="compositionally biased region" description="Polar residues" evidence="1">
    <location>
        <begin position="1483"/>
        <end position="1501"/>
    </location>
</feature>
<name>A0A6H5IFI5_9HYME</name>
<feature type="region of interest" description="Disordered" evidence="1">
    <location>
        <begin position="1435"/>
        <end position="1530"/>
    </location>
</feature>
<dbReference type="SUPFAM" id="SSF56672">
    <property type="entry name" value="DNA/RNA polymerases"/>
    <property type="match status" value="1"/>
</dbReference>
<feature type="region of interest" description="Disordered" evidence="1">
    <location>
        <begin position="1382"/>
        <end position="1401"/>
    </location>
</feature>
<dbReference type="Pfam" id="PF00078">
    <property type="entry name" value="RVT_1"/>
    <property type="match status" value="2"/>
</dbReference>
<dbReference type="InterPro" id="IPR000477">
    <property type="entry name" value="RT_dom"/>
</dbReference>
<organism evidence="3 4">
    <name type="scientific">Trichogramma brassicae</name>
    <dbReference type="NCBI Taxonomy" id="86971"/>
    <lineage>
        <taxon>Eukaryota</taxon>
        <taxon>Metazoa</taxon>
        <taxon>Ecdysozoa</taxon>
        <taxon>Arthropoda</taxon>
        <taxon>Hexapoda</taxon>
        <taxon>Insecta</taxon>
        <taxon>Pterygota</taxon>
        <taxon>Neoptera</taxon>
        <taxon>Endopterygota</taxon>
        <taxon>Hymenoptera</taxon>
        <taxon>Apocrita</taxon>
        <taxon>Proctotrupomorpha</taxon>
        <taxon>Chalcidoidea</taxon>
        <taxon>Trichogrammatidae</taxon>
        <taxon>Trichogramma</taxon>
    </lineage>
</organism>
<evidence type="ECO:0000313" key="3">
    <source>
        <dbReference type="EMBL" id="CAB0036930.1"/>
    </source>
</evidence>
<feature type="domain" description="Reverse transcriptase" evidence="2">
    <location>
        <begin position="1191"/>
        <end position="1338"/>
    </location>
</feature>
<dbReference type="InterPro" id="IPR043502">
    <property type="entry name" value="DNA/RNA_pol_sf"/>
</dbReference>
<evidence type="ECO:0000313" key="4">
    <source>
        <dbReference type="Proteomes" id="UP000479190"/>
    </source>
</evidence>
<gene>
    <name evidence="3" type="ORF">TBRA_LOCUS8771</name>
</gene>
<evidence type="ECO:0000256" key="1">
    <source>
        <dbReference type="SAM" id="MobiDB-lite"/>
    </source>
</evidence>
<dbReference type="GO" id="GO:0071897">
    <property type="term" value="P:DNA biosynthetic process"/>
    <property type="evidence" value="ECO:0007669"/>
    <property type="project" value="UniProtKB-ARBA"/>
</dbReference>
<reference evidence="3 4" key="1">
    <citation type="submission" date="2020-02" db="EMBL/GenBank/DDBJ databases">
        <authorList>
            <person name="Ferguson B K."/>
        </authorList>
    </citation>
    <scope>NUCLEOTIDE SEQUENCE [LARGE SCALE GENOMIC DNA]</scope>
</reference>
<dbReference type="Gene3D" id="3.30.70.270">
    <property type="match status" value="1"/>
</dbReference>
<dbReference type="OrthoDB" id="8195376at2759"/>
<dbReference type="PANTHER" id="PTHR33064">
    <property type="entry name" value="POL PROTEIN"/>
    <property type="match status" value="1"/>
</dbReference>
<dbReference type="Gene3D" id="3.10.10.10">
    <property type="entry name" value="HIV Type 1 Reverse Transcriptase, subunit A, domain 1"/>
    <property type="match status" value="1"/>
</dbReference>
<dbReference type="CDD" id="cd01647">
    <property type="entry name" value="RT_LTR"/>
    <property type="match status" value="1"/>
</dbReference>
<accession>A0A6H5IFI5</accession>
<proteinExistence type="predicted"/>
<feature type="compositionally biased region" description="Polar residues" evidence="1">
    <location>
        <begin position="49"/>
        <end position="69"/>
    </location>
</feature>
<dbReference type="CDD" id="cd01650">
    <property type="entry name" value="RT_nLTR_like"/>
    <property type="match status" value="1"/>
</dbReference>
<feature type="domain" description="Reverse transcriptase" evidence="2">
    <location>
        <begin position="496"/>
        <end position="593"/>
    </location>
</feature>
<evidence type="ECO:0000259" key="2">
    <source>
        <dbReference type="Pfam" id="PF00078"/>
    </source>
</evidence>
<feature type="compositionally biased region" description="Polar residues" evidence="1">
    <location>
        <begin position="1436"/>
        <end position="1460"/>
    </location>
</feature>